<name>A0A3B1AAU0_9ZZZZ</name>
<dbReference type="PANTHER" id="PTHR35007:SF1">
    <property type="entry name" value="PILUS ASSEMBLY PROTEIN"/>
    <property type="match status" value="1"/>
</dbReference>
<evidence type="ECO:0000259" key="7">
    <source>
        <dbReference type="Pfam" id="PF00482"/>
    </source>
</evidence>
<protein>
    <submittedName>
        <fullName evidence="8">Flp pilus assembly protein TadB</fullName>
    </submittedName>
</protein>
<feature type="domain" description="Type II secretion system protein GspF" evidence="7">
    <location>
        <begin position="122"/>
        <end position="243"/>
    </location>
</feature>
<evidence type="ECO:0000256" key="6">
    <source>
        <dbReference type="SAM" id="Phobius"/>
    </source>
</evidence>
<feature type="transmembrane region" description="Helical" evidence="6">
    <location>
        <begin position="60"/>
        <end position="76"/>
    </location>
</feature>
<feature type="transmembrane region" description="Helical" evidence="6">
    <location>
        <begin position="6"/>
        <end position="26"/>
    </location>
</feature>
<dbReference type="EMBL" id="UOFR01000006">
    <property type="protein sequence ID" value="VAW90834.1"/>
    <property type="molecule type" value="Genomic_DNA"/>
</dbReference>
<keyword evidence="4 6" id="KW-1133">Transmembrane helix</keyword>
<sequence length="286" mass="32053">MIEYGLYFVTLTMIFFAAAIIAWLLIQSFGRYWQEYKDTFTESTSTDMADMFMFIDPQRLFLLNIGGILLIPLLTWLISQDIIMTVSAAIGMALLPSMIYKSLRKRRLKKFETQLPDAFMMISASLQAGASLNMALEGLIKEQPAPLSQEFELLIRQQRIGVDMETALSNMEKRMPSSDFIVATSAIKIAREVGGNLIEVMETLADTLRRKAAMEGKIESLTAQGKLQGKVMTGLPILLGVILFQMEPEAMGKMFTTPMGWATLAVIVVMEFLGYMVIRKITSIDV</sequence>
<keyword evidence="2" id="KW-1003">Cell membrane</keyword>
<gene>
    <name evidence="8" type="ORF">MNBD_GAMMA21-2149</name>
</gene>
<evidence type="ECO:0000256" key="1">
    <source>
        <dbReference type="ARBA" id="ARBA00004651"/>
    </source>
</evidence>
<dbReference type="Gene3D" id="1.20.81.30">
    <property type="entry name" value="Type II secretion system (T2SS), domain F"/>
    <property type="match status" value="1"/>
</dbReference>
<organism evidence="8">
    <name type="scientific">hydrothermal vent metagenome</name>
    <dbReference type="NCBI Taxonomy" id="652676"/>
    <lineage>
        <taxon>unclassified sequences</taxon>
        <taxon>metagenomes</taxon>
        <taxon>ecological metagenomes</taxon>
    </lineage>
</organism>
<evidence type="ECO:0000256" key="2">
    <source>
        <dbReference type="ARBA" id="ARBA00022475"/>
    </source>
</evidence>
<dbReference type="InterPro" id="IPR018076">
    <property type="entry name" value="T2SS_GspF_dom"/>
</dbReference>
<reference evidence="8" key="1">
    <citation type="submission" date="2018-06" db="EMBL/GenBank/DDBJ databases">
        <authorList>
            <person name="Zhirakovskaya E."/>
        </authorList>
    </citation>
    <scope>NUCLEOTIDE SEQUENCE</scope>
</reference>
<comment type="subcellular location">
    <subcellularLocation>
        <location evidence="1">Cell membrane</location>
        <topology evidence="1">Multi-pass membrane protein</topology>
    </subcellularLocation>
</comment>
<evidence type="ECO:0000256" key="5">
    <source>
        <dbReference type="ARBA" id="ARBA00023136"/>
    </source>
</evidence>
<evidence type="ECO:0000313" key="8">
    <source>
        <dbReference type="EMBL" id="VAW90834.1"/>
    </source>
</evidence>
<feature type="transmembrane region" description="Helical" evidence="6">
    <location>
        <begin position="82"/>
        <end position="100"/>
    </location>
</feature>
<evidence type="ECO:0000256" key="4">
    <source>
        <dbReference type="ARBA" id="ARBA00022989"/>
    </source>
</evidence>
<dbReference type="GO" id="GO:0005886">
    <property type="term" value="C:plasma membrane"/>
    <property type="evidence" value="ECO:0007669"/>
    <property type="project" value="UniProtKB-SubCell"/>
</dbReference>
<keyword evidence="5 6" id="KW-0472">Membrane</keyword>
<feature type="transmembrane region" description="Helical" evidence="6">
    <location>
        <begin position="258"/>
        <end position="278"/>
    </location>
</feature>
<evidence type="ECO:0000256" key="3">
    <source>
        <dbReference type="ARBA" id="ARBA00022692"/>
    </source>
</evidence>
<feature type="transmembrane region" description="Helical" evidence="6">
    <location>
        <begin position="227"/>
        <end position="246"/>
    </location>
</feature>
<proteinExistence type="predicted"/>
<accession>A0A3B1AAU0</accession>
<dbReference type="AlphaFoldDB" id="A0A3B1AAU0"/>
<dbReference type="PANTHER" id="PTHR35007">
    <property type="entry name" value="INTEGRAL MEMBRANE PROTEIN-RELATED"/>
    <property type="match status" value="1"/>
</dbReference>
<dbReference type="Pfam" id="PF00482">
    <property type="entry name" value="T2SSF"/>
    <property type="match status" value="1"/>
</dbReference>
<keyword evidence="3 6" id="KW-0812">Transmembrane</keyword>
<dbReference type="InterPro" id="IPR042094">
    <property type="entry name" value="T2SS_GspF_sf"/>
</dbReference>